<organism evidence="1 2">
    <name type="scientific">Lentinula aff. lateritia</name>
    <dbReference type="NCBI Taxonomy" id="2804960"/>
    <lineage>
        <taxon>Eukaryota</taxon>
        <taxon>Fungi</taxon>
        <taxon>Dikarya</taxon>
        <taxon>Basidiomycota</taxon>
        <taxon>Agaricomycotina</taxon>
        <taxon>Agaricomycetes</taxon>
        <taxon>Agaricomycetidae</taxon>
        <taxon>Agaricales</taxon>
        <taxon>Marasmiineae</taxon>
        <taxon>Omphalotaceae</taxon>
        <taxon>Lentinula</taxon>
    </lineage>
</organism>
<evidence type="ECO:0000313" key="1">
    <source>
        <dbReference type="EMBL" id="KAJ3808345.1"/>
    </source>
</evidence>
<evidence type="ECO:0000313" key="2">
    <source>
        <dbReference type="Proteomes" id="UP001163835"/>
    </source>
</evidence>
<gene>
    <name evidence="1" type="ORF">F5876DRAFT_90078</name>
</gene>
<proteinExistence type="predicted"/>
<protein>
    <submittedName>
        <fullName evidence="1">FAD-binding domain-containing protein</fullName>
    </submittedName>
</protein>
<comment type="caution">
    <text evidence="1">The sequence shown here is derived from an EMBL/GenBank/DDBJ whole genome shotgun (WGS) entry which is preliminary data.</text>
</comment>
<sequence>MLRTTVIKTACSPSAQSPRFSTTTVSKPSISTFSGQTIILLSAASLISGFAGYLLADRHDPEVAPQKPQYGSREDCTRAVEELEKTFADDEDAVSTNADDLYSHGFSVNDHHPGTSHTVVMYPTCTEDVVKIVKIATKYRIPIIPYSGGTSLEGQFRGYSSGGICLDMSRMSKIIEIHEADSDLVCQPGVCWSDINDTLRDQGKPKFSALRLDPAPTATIGGMLSTGCSGTNAVRYGTGKAEWFLNATVVLPSGEVIKTRRRSRKSSAGFDTTKLFIGAEGTLGIVTEVTIRLTPVLPTTVAVVHFPDVRKATEAVREVMLSGVGIQCVELMDDLCMHALNKYGQSENRWPEKDTLLFKFQGHDQASLSESGRVVEEIVARHGGFGFEFAKDDQQAADLWSTRKNALYACLALVNGSRAWSTDVCVPVSKLSELVYETKKDLASTGLVAPIAGHAGDGNFHASLLIRNEEELRIAKDVVSRMVHRAIALDGTCKFKLHGVGIGKKEYLVEELGAGTVELMKTVKRAIDPLGLFNPGKVIGSRVLQDQHPF</sequence>
<dbReference type="EMBL" id="MU795229">
    <property type="protein sequence ID" value="KAJ3808345.1"/>
    <property type="molecule type" value="Genomic_DNA"/>
</dbReference>
<dbReference type="Proteomes" id="UP001163835">
    <property type="component" value="Unassembled WGS sequence"/>
</dbReference>
<reference evidence="1" key="1">
    <citation type="submission" date="2022-09" db="EMBL/GenBank/DDBJ databases">
        <title>A Global Phylogenomic Analysis of the Shiitake Genus Lentinula.</title>
        <authorList>
            <consortium name="DOE Joint Genome Institute"/>
            <person name="Sierra-Patev S."/>
            <person name="Min B."/>
            <person name="Naranjo-Ortiz M."/>
            <person name="Looney B."/>
            <person name="Konkel Z."/>
            <person name="Slot J.C."/>
            <person name="Sakamoto Y."/>
            <person name="Steenwyk J.L."/>
            <person name="Rokas A."/>
            <person name="Carro J."/>
            <person name="Camarero S."/>
            <person name="Ferreira P."/>
            <person name="Molpeceres G."/>
            <person name="Ruiz-Duenas F.J."/>
            <person name="Serrano A."/>
            <person name="Henrissat B."/>
            <person name="Drula E."/>
            <person name="Hughes K.W."/>
            <person name="Mata J.L."/>
            <person name="Ishikawa N.K."/>
            <person name="Vargas-Isla R."/>
            <person name="Ushijima S."/>
            <person name="Smith C.A."/>
            <person name="Ahrendt S."/>
            <person name="Andreopoulos W."/>
            <person name="He G."/>
            <person name="Labutti K."/>
            <person name="Lipzen A."/>
            <person name="Ng V."/>
            <person name="Riley R."/>
            <person name="Sandor L."/>
            <person name="Barry K."/>
            <person name="Martinez A.T."/>
            <person name="Xiao Y."/>
            <person name="Gibbons J.G."/>
            <person name="Terashima K."/>
            <person name="Grigoriev I.V."/>
            <person name="Hibbett D.S."/>
        </authorList>
    </citation>
    <scope>NUCLEOTIDE SEQUENCE</scope>
    <source>
        <strain evidence="1">TMI1499</strain>
    </source>
</reference>
<name>A0ACC1TUB6_9AGAR</name>
<accession>A0ACC1TUB6</accession>
<keyword evidence="2" id="KW-1185">Reference proteome</keyword>